<reference evidence="1 2" key="1">
    <citation type="submission" date="2020-12" db="EMBL/GenBank/DDBJ databases">
        <authorList>
            <person name="Zhou J."/>
        </authorList>
    </citation>
    <scope>NUCLEOTIDE SEQUENCE [LARGE SCALE GENOMIC DNA]</scope>
    <source>
        <strain evidence="1 2">CCUG 61299</strain>
    </source>
</reference>
<evidence type="ECO:0000313" key="2">
    <source>
        <dbReference type="Proteomes" id="UP000595895"/>
    </source>
</evidence>
<dbReference type="RefSeq" id="WP_200276813.1">
    <property type="nucleotide sequence ID" value="NZ_CP066802.1"/>
</dbReference>
<gene>
    <name evidence="1" type="ORF">JG540_02545</name>
</gene>
<organism evidence="1 2">
    <name type="scientific">Actinomyces weissii</name>
    <dbReference type="NCBI Taxonomy" id="675090"/>
    <lineage>
        <taxon>Bacteria</taxon>
        <taxon>Bacillati</taxon>
        <taxon>Actinomycetota</taxon>
        <taxon>Actinomycetes</taxon>
        <taxon>Actinomycetales</taxon>
        <taxon>Actinomycetaceae</taxon>
        <taxon>Actinomyces</taxon>
    </lineage>
</organism>
<keyword evidence="2" id="KW-1185">Reference proteome</keyword>
<dbReference type="EMBL" id="CP066802">
    <property type="protein sequence ID" value="QQM67782.1"/>
    <property type="molecule type" value="Genomic_DNA"/>
</dbReference>
<evidence type="ECO:0000313" key="1">
    <source>
        <dbReference type="EMBL" id="QQM67782.1"/>
    </source>
</evidence>
<dbReference type="KEGG" id="awe:JG540_02545"/>
<dbReference type="Proteomes" id="UP000595895">
    <property type="component" value="Chromosome"/>
</dbReference>
<proteinExistence type="predicted"/>
<dbReference type="AlphaFoldDB" id="A0A7T7S2N3"/>
<name>A0A7T7S2N3_9ACTO</name>
<sequence>MDTDLETLATALHDIADDLLKARPQIVPARPRTGIAPTITDAEALPLTTIAPLPGINTEGCFLR</sequence>
<protein>
    <submittedName>
        <fullName evidence="1">Uncharacterized protein</fullName>
    </submittedName>
</protein>
<accession>A0A7T7S2N3</accession>